<evidence type="ECO:0000256" key="1">
    <source>
        <dbReference type="ARBA" id="ARBA00022679"/>
    </source>
</evidence>
<gene>
    <name evidence="4" type="ORF">DFQ06_1672</name>
</gene>
<evidence type="ECO:0000259" key="2">
    <source>
        <dbReference type="Pfam" id="PF00534"/>
    </source>
</evidence>
<keyword evidence="1 4" id="KW-0808">Transferase</keyword>
<proteinExistence type="predicted"/>
<dbReference type="AlphaFoldDB" id="A0A4R8MFN4"/>
<comment type="caution">
    <text evidence="4">The sequence shown here is derived from an EMBL/GenBank/DDBJ whole genome shotgun (WGS) entry which is preliminary data.</text>
</comment>
<dbReference type="InterPro" id="IPR001296">
    <property type="entry name" value="Glyco_trans_1"/>
</dbReference>
<evidence type="ECO:0000259" key="3">
    <source>
        <dbReference type="Pfam" id="PF13439"/>
    </source>
</evidence>
<dbReference type="EMBL" id="SORL01000007">
    <property type="protein sequence ID" value="TDY64750.1"/>
    <property type="molecule type" value="Genomic_DNA"/>
</dbReference>
<dbReference type="GO" id="GO:0009103">
    <property type="term" value="P:lipopolysaccharide biosynthetic process"/>
    <property type="evidence" value="ECO:0007669"/>
    <property type="project" value="TreeGrafter"/>
</dbReference>
<evidence type="ECO:0000313" key="5">
    <source>
        <dbReference type="Proteomes" id="UP000294824"/>
    </source>
</evidence>
<dbReference type="Proteomes" id="UP000294824">
    <property type="component" value="Unassembled WGS sequence"/>
</dbReference>
<evidence type="ECO:0000313" key="4">
    <source>
        <dbReference type="EMBL" id="TDY64750.1"/>
    </source>
</evidence>
<name>A0A4R8MFN4_9FLAO</name>
<dbReference type="RefSeq" id="WP_133967038.1">
    <property type="nucleotide sequence ID" value="NZ_SORL01000007.1"/>
</dbReference>
<dbReference type="PANTHER" id="PTHR46401:SF2">
    <property type="entry name" value="GLYCOSYLTRANSFERASE WBBK-RELATED"/>
    <property type="match status" value="1"/>
</dbReference>
<dbReference type="SUPFAM" id="SSF53756">
    <property type="entry name" value="UDP-Glycosyltransferase/glycogen phosphorylase"/>
    <property type="match status" value="1"/>
</dbReference>
<keyword evidence="5" id="KW-1185">Reference proteome</keyword>
<organism evidence="4 5">
    <name type="scientific">Algibacter lectus</name>
    <dbReference type="NCBI Taxonomy" id="221126"/>
    <lineage>
        <taxon>Bacteria</taxon>
        <taxon>Pseudomonadati</taxon>
        <taxon>Bacteroidota</taxon>
        <taxon>Flavobacteriia</taxon>
        <taxon>Flavobacteriales</taxon>
        <taxon>Flavobacteriaceae</taxon>
        <taxon>Algibacter</taxon>
    </lineage>
</organism>
<dbReference type="Pfam" id="PF00534">
    <property type="entry name" value="Glycos_transf_1"/>
    <property type="match status" value="1"/>
</dbReference>
<dbReference type="PANTHER" id="PTHR46401">
    <property type="entry name" value="GLYCOSYLTRANSFERASE WBBK-RELATED"/>
    <property type="match status" value="1"/>
</dbReference>
<accession>A0A4R8MFN4</accession>
<protein>
    <submittedName>
        <fullName evidence="4">Glycosyltransferase involved in cell wall biosynthesis</fullName>
    </submittedName>
</protein>
<dbReference type="Gene3D" id="3.40.50.2000">
    <property type="entry name" value="Glycogen Phosphorylase B"/>
    <property type="match status" value="2"/>
</dbReference>
<dbReference type="GO" id="GO:0016757">
    <property type="term" value="F:glycosyltransferase activity"/>
    <property type="evidence" value="ECO:0007669"/>
    <property type="project" value="InterPro"/>
</dbReference>
<sequence length="386" mass="43639">MKIAFLTPEYPHERIGHSGGIGTSIKHLAVALQKQGHEVSLLIYGQEEDVTFSDNGIAFYKIKNPKLKGLSWFLTRKKIQKLINRLHKAQKIDIVEAPDWTGIASFININCPLIIRENGSDTYFCHLDHRPVKAINRFHEKQALKSVDGIISVSQFTGELTNKLFNLNKPFTVIPNAVNIEDFEPTESLLEEKNQTILYFGTLIRKKGLLELPYIFNKVNEHYPEATLILVGKDSPDIKTQTQSTWQLMQPLFTEAALKRVNYVGVVPYSKMRLHIEKATLCVFPTFAEALPVSWLEAMALKKPIVASNVGWAKEIVDDGEDGFLVHPEAHDRYANKINALLENATLRDAFSIAARKKIISKFSSEIVAKQSVEFYKKTIDANSFS</sequence>
<feature type="domain" description="Glycosyl transferase family 1" evidence="2">
    <location>
        <begin position="185"/>
        <end position="357"/>
    </location>
</feature>
<feature type="domain" description="Glycosyltransferase subfamily 4-like N-terminal" evidence="3">
    <location>
        <begin position="19"/>
        <end position="181"/>
    </location>
</feature>
<dbReference type="Pfam" id="PF13439">
    <property type="entry name" value="Glyco_transf_4"/>
    <property type="match status" value="1"/>
</dbReference>
<dbReference type="InterPro" id="IPR028098">
    <property type="entry name" value="Glyco_trans_4-like_N"/>
</dbReference>
<dbReference type="CDD" id="cd03801">
    <property type="entry name" value="GT4_PimA-like"/>
    <property type="match status" value="1"/>
</dbReference>
<reference evidence="4 5" key="1">
    <citation type="submission" date="2019-03" db="EMBL/GenBank/DDBJ databases">
        <title>Genomic Encyclopedia of Type Strains, Phase III (KMG-III): the genomes of soil and plant-associated and newly described type strains.</title>
        <authorList>
            <person name="Whitman W."/>
        </authorList>
    </citation>
    <scope>NUCLEOTIDE SEQUENCE [LARGE SCALE GENOMIC DNA]</scope>
    <source>
        <strain evidence="4 5">CECT 8301</strain>
    </source>
</reference>